<feature type="active site" description="Proton donor" evidence="9">
    <location>
        <position position="342"/>
    </location>
</feature>
<feature type="compositionally biased region" description="Polar residues" evidence="11">
    <location>
        <begin position="19"/>
        <end position="33"/>
    </location>
</feature>
<dbReference type="GO" id="GO:0006508">
    <property type="term" value="P:proteolysis"/>
    <property type="evidence" value="ECO:0007669"/>
    <property type="project" value="UniProtKB-KW"/>
</dbReference>
<dbReference type="AlphaFoldDB" id="A0A840W300"/>
<feature type="active site" evidence="9">
    <location>
        <position position="314"/>
    </location>
</feature>
<keyword evidence="7 8" id="KW-0378">Hydrolase</keyword>
<dbReference type="PRINTS" id="PR00793">
    <property type="entry name" value="PROAMNOPTASE"/>
</dbReference>
<evidence type="ECO:0000256" key="2">
    <source>
        <dbReference type="ARBA" id="ARBA00004496"/>
    </source>
</evidence>
<dbReference type="PRINTS" id="PR00111">
    <property type="entry name" value="ABHYDROLASE"/>
</dbReference>
<evidence type="ECO:0000256" key="7">
    <source>
        <dbReference type="ARBA" id="ARBA00022801"/>
    </source>
</evidence>
<feature type="region of interest" description="Disordered" evidence="11">
    <location>
        <begin position="1"/>
        <end position="56"/>
    </location>
</feature>
<dbReference type="Pfam" id="PF00561">
    <property type="entry name" value="Abhydrolase_1"/>
    <property type="match status" value="1"/>
</dbReference>
<accession>A0A840W300</accession>
<feature type="active site" description="Nucleophile" evidence="9">
    <location>
        <position position="159"/>
    </location>
</feature>
<keyword evidence="5 8" id="KW-0963">Cytoplasm</keyword>
<dbReference type="PANTHER" id="PTHR43722">
    <property type="entry name" value="PROLINE IMINOPEPTIDASE"/>
    <property type="match status" value="1"/>
</dbReference>
<keyword evidence="14" id="KW-1185">Reference proteome</keyword>
<dbReference type="GO" id="GO:0004177">
    <property type="term" value="F:aminopeptidase activity"/>
    <property type="evidence" value="ECO:0007669"/>
    <property type="project" value="UniProtKB-UniRule"/>
</dbReference>
<dbReference type="NCBIfam" id="TIGR01249">
    <property type="entry name" value="pro_imino_pep_1"/>
    <property type="match status" value="1"/>
</dbReference>
<dbReference type="GO" id="GO:0005737">
    <property type="term" value="C:cytoplasm"/>
    <property type="evidence" value="ECO:0007669"/>
    <property type="project" value="UniProtKB-SubCell"/>
</dbReference>
<protein>
    <recommendedName>
        <fullName evidence="8 10">Proline iminopeptidase</fullName>
        <shortName evidence="8">PIP</shortName>
        <ecNumber evidence="8 10">3.4.11.5</ecNumber>
    </recommendedName>
    <alternativeName>
        <fullName evidence="8">Prolyl aminopeptidase</fullName>
    </alternativeName>
</protein>
<dbReference type="PIRSF" id="PIRSF006431">
    <property type="entry name" value="Pept_S33"/>
    <property type="match status" value="1"/>
</dbReference>
<comment type="catalytic activity">
    <reaction evidence="1 8 10">
        <text>Release of N-terminal proline from a peptide.</text>
        <dbReference type="EC" id="3.4.11.5"/>
    </reaction>
</comment>
<evidence type="ECO:0000256" key="8">
    <source>
        <dbReference type="PIRNR" id="PIRNR006431"/>
    </source>
</evidence>
<dbReference type="InterPro" id="IPR000073">
    <property type="entry name" value="AB_hydrolase_1"/>
</dbReference>
<dbReference type="EC" id="3.4.11.5" evidence="8 10"/>
<feature type="domain" description="AB hydrolase-1" evidence="12">
    <location>
        <begin position="79"/>
        <end position="344"/>
    </location>
</feature>
<comment type="subcellular location">
    <subcellularLocation>
        <location evidence="2 8">Cytoplasm</location>
    </subcellularLocation>
</comment>
<evidence type="ECO:0000256" key="5">
    <source>
        <dbReference type="ARBA" id="ARBA00022490"/>
    </source>
</evidence>
<comment type="similarity">
    <text evidence="3 8 10">Belongs to the peptidase S33 family.</text>
</comment>
<sequence>MIDNISAGPDRATPRQDSNRTASRRTGPQTLTHQAPAPAPPLIGATPVYPTSTPHTSGYLIRPDSNRVFWQEAGNPHGNPILMVHGGPGSGASPTWSRFTDPDRYRVILLDQRGTGRSTPSAGDVDTDLSTNTTAHLIDDFEALRTHLGIERWHVLGASWGSCLGLAYAQAHPDRVISLVLFAVTAGTRAEITWITHDMRRVFPQQWEDFYAAAGPDADPRALPAAYARLLAAPDPGVRHDAAKAWCRWEDTHVATAPGFTPDPRYEDPDFRYTFARAVTHYWANDCFLAPGQLLEQIPQVAHIPAVLINGRLDISGPSDTAYDLARHWKAAELVIVGDAAHTANTGGIGAAVVTATDRFAHLD</sequence>
<organism evidence="13 14">
    <name type="scientific">Nocardiopsis metallicus</name>
    <dbReference type="NCBI Taxonomy" id="179819"/>
    <lineage>
        <taxon>Bacteria</taxon>
        <taxon>Bacillati</taxon>
        <taxon>Actinomycetota</taxon>
        <taxon>Actinomycetes</taxon>
        <taxon>Streptosporangiales</taxon>
        <taxon>Nocardiopsidaceae</taxon>
        <taxon>Nocardiopsis</taxon>
    </lineage>
</organism>
<reference evidence="13 14" key="1">
    <citation type="submission" date="2020-08" db="EMBL/GenBank/DDBJ databases">
        <title>Sequencing the genomes of 1000 actinobacteria strains.</title>
        <authorList>
            <person name="Klenk H.-P."/>
        </authorList>
    </citation>
    <scope>NUCLEOTIDE SEQUENCE [LARGE SCALE GENOMIC DNA]</scope>
    <source>
        <strain evidence="13 14">DSM 44598</strain>
    </source>
</reference>
<evidence type="ECO:0000256" key="11">
    <source>
        <dbReference type="SAM" id="MobiDB-lite"/>
    </source>
</evidence>
<evidence type="ECO:0000256" key="6">
    <source>
        <dbReference type="ARBA" id="ARBA00022670"/>
    </source>
</evidence>
<evidence type="ECO:0000259" key="12">
    <source>
        <dbReference type="Pfam" id="PF00561"/>
    </source>
</evidence>
<evidence type="ECO:0000256" key="9">
    <source>
        <dbReference type="PIRSR" id="PIRSR006431-1"/>
    </source>
</evidence>
<dbReference type="InterPro" id="IPR002410">
    <property type="entry name" value="Peptidase_S33"/>
</dbReference>
<evidence type="ECO:0000313" key="13">
    <source>
        <dbReference type="EMBL" id="MBB5490452.1"/>
    </source>
</evidence>
<dbReference type="InterPro" id="IPR029058">
    <property type="entry name" value="AB_hydrolase_fold"/>
</dbReference>
<evidence type="ECO:0000256" key="1">
    <source>
        <dbReference type="ARBA" id="ARBA00001585"/>
    </source>
</evidence>
<dbReference type="EMBL" id="JACHDO010000001">
    <property type="protein sequence ID" value="MBB5490452.1"/>
    <property type="molecule type" value="Genomic_DNA"/>
</dbReference>
<name>A0A840W300_9ACTN</name>
<keyword evidence="4 8" id="KW-0031">Aminopeptidase</keyword>
<dbReference type="Gene3D" id="3.40.50.1820">
    <property type="entry name" value="alpha/beta hydrolase"/>
    <property type="match status" value="1"/>
</dbReference>
<evidence type="ECO:0000256" key="4">
    <source>
        <dbReference type="ARBA" id="ARBA00022438"/>
    </source>
</evidence>
<dbReference type="PANTHER" id="PTHR43722:SF1">
    <property type="entry name" value="PROLINE IMINOPEPTIDASE"/>
    <property type="match status" value="1"/>
</dbReference>
<evidence type="ECO:0000256" key="10">
    <source>
        <dbReference type="RuleBase" id="RU003421"/>
    </source>
</evidence>
<dbReference type="Proteomes" id="UP000579647">
    <property type="component" value="Unassembled WGS sequence"/>
</dbReference>
<evidence type="ECO:0000256" key="3">
    <source>
        <dbReference type="ARBA" id="ARBA00010088"/>
    </source>
</evidence>
<proteinExistence type="inferred from homology"/>
<keyword evidence="6 8" id="KW-0645">Protease</keyword>
<evidence type="ECO:0000313" key="14">
    <source>
        <dbReference type="Proteomes" id="UP000579647"/>
    </source>
</evidence>
<dbReference type="InterPro" id="IPR005944">
    <property type="entry name" value="Pro_iminopeptidase"/>
</dbReference>
<comment type="caution">
    <text evidence="13">The sequence shown here is derived from an EMBL/GenBank/DDBJ whole genome shotgun (WGS) entry which is preliminary data.</text>
</comment>
<gene>
    <name evidence="13" type="ORF">HNR07_001589</name>
</gene>
<dbReference type="SUPFAM" id="SSF53474">
    <property type="entry name" value="alpha/beta-Hydrolases"/>
    <property type="match status" value="1"/>
</dbReference>